<dbReference type="SUPFAM" id="SSF52540">
    <property type="entry name" value="P-loop containing nucleoside triphosphate hydrolases"/>
    <property type="match status" value="1"/>
</dbReference>
<feature type="compositionally biased region" description="Basic and acidic residues" evidence="14">
    <location>
        <begin position="1066"/>
        <end position="1076"/>
    </location>
</feature>
<evidence type="ECO:0000256" key="1">
    <source>
        <dbReference type="ARBA" id="ARBA00004123"/>
    </source>
</evidence>
<dbReference type="STRING" id="9402.L5K009"/>
<feature type="region of interest" description="Disordered" evidence="14">
    <location>
        <begin position="324"/>
        <end position="362"/>
    </location>
</feature>
<feature type="region of interest" description="Disordered" evidence="14">
    <location>
        <begin position="1446"/>
        <end position="1472"/>
    </location>
</feature>
<evidence type="ECO:0000256" key="12">
    <source>
        <dbReference type="PROSITE-ProRule" id="PRU00283"/>
    </source>
</evidence>
<comment type="similarity">
    <text evidence="12">Belongs to the TRAFAC class myosin-kinesin ATPase superfamily. Kinesin family.</text>
</comment>
<feature type="region of interest" description="Disordered" evidence="14">
    <location>
        <begin position="1366"/>
        <end position="1430"/>
    </location>
</feature>
<feature type="binding site" evidence="12">
    <location>
        <begin position="96"/>
        <end position="103"/>
    </location>
    <ligand>
        <name>ATP</name>
        <dbReference type="ChEBI" id="CHEBI:30616"/>
    </ligand>
</feature>
<dbReference type="GO" id="GO:0035517">
    <property type="term" value="C:PR-DUB complex"/>
    <property type="evidence" value="ECO:0007669"/>
    <property type="project" value="TreeGrafter"/>
</dbReference>
<feature type="region of interest" description="Disordered" evidence="14">
    <location>
        <begin position="713"/>
        <end position="787"/>
    </location>
</feature>
<feature type="region of interest" description="Disordered" evidence="14">
    <location>
        <begin position="1255"/>
        <end position="1351"/>
    </location>
</feature>
<dbReference type="PANTHER" id="PTHR13578">
    <property type="entry name" value="ADDITIONAL SEX COMBS LIKE PROTEIN ASXL"/>
    <property type="match status" value="1"/>
</dbReference>
<feature type="compositionally biased region" description="Basic and acidic residues" evidence="14">
    <location>
        <begin position="1114"/>
        <end position="1123"/>
    </location>
</feature>
<dbReference type="Pfam" id="PF13919">
    <property type="entry name" value="ASXH"/>
    <property type="match status" value="1"/>
</dbReference>
<feature type="domain" description="Kinesin motor" evidence="15">
    <location>
        <begin position="9"/>
        <end position="290"/>
    </location>
</feature>
<dbReference type="InterPro" id="IPR027417">
    <property type="entry name" value="P-loop_NTPase"/>
</dbReference>
<dbReference type="GO" id="GO:0042975">
    <property type="term" value="F:peroxisome proliferator activated receptor binding"/>
    <property type="evidence" value="ECO:0007669"/>
    <property type="project" value="TreeGrafter"/>
</dbReference>
<keyword evidence="4" id="KW-0479">Metal-binding</keyword>
<evidence type="ECO:0000256" key="4">
    <source>
        <dbReference type="ARBA" id="ARBA00022723"/>
    </source>
</evidence>
<feature type="compositionally biased region" description="Basic and acidic residues" evidence="14">
    <location>
        <begin position="1154"/>
        <end position="1164"/>
    </location>
</feature>
<dbReference type="InterPro" id="IPR026905">
    <property type="entry name" value="ASX-like_PHD"/>
</dbReference>
<feature type="compositionally biased region" description="Polar residues" evidence="14">
    <location>
        <begin position="1463"/>
        <end position="1472"/>
    </location>
</feature>
<dbReference type="PROSITE" id="PS50067">
    <property type="entry name" value="KINESIN_MOTOR_2"/>
    <property type="match status" value="1"/>
</dbReference>
<dbReference type="GO" id="GO:0009887">
    <property type="term" value="P:animal organ morphogenesis"/>
    <property type="evidence" value="ECO:0007669"/>
    <property type="project" value="TreeGrafter"/>
</dbReference>
<evidence type="ECO:0000256" key="6">
    <source>
        <dbReference type="ARBA" id="ARBA00022771"/>
    </source>
</evidence>
<dbReference type="GO" id="GO:0005524">
    <property type="term" value="F:ATP binding"/>
    <property type="evidence" value="ECO:0007669"/>
    <property type="project" value="UniProtKB-UniRule"/>
</dbReference>
<dbReference type="Pfam" id="PF00225">
    <property type="entry name" value="Kinesin"/>
    <property type="match status" value="1"/>
</dbReference>
<dbReference type="FunCoup" id="L5K009">
    <property type="interactions" value="2143"/>
</dbReference>
<feature type="domain" description="DEUBAD" evidence="16">
    <location>
        <begin position="873"/>
        <end position="982"/>
    </location>
</feature>
<feature type="region of interest" description="Disordered" evidence="14">
    <location>
        <begin position="1741"/>
        <end position="1793"/>
    </location>
</feature>
<feature type="region of interest" description="Disordered" evidence="14">
    <location>
        <begin position="1516"/>
        <end position="1549"/>
    </location>
</feature>
<dbReference type="InterPro" id="IPR024811">
    <property type="entry name" value="ASX/ASX-like"/>
</dbReference>
<dbReference type="GO" id="GO:0008270">
    <property type="term" value="F:zinc ion binding"/>
    <property type="evidence" value="ECO:0007669"/>
    <property type="project" value="UniProtKB-KW"/>
</dbReference>
<keyword evidence="18" id="KW-1185">Reference proteome</keyword>
<comment type="similarity">
    <text evidence="2">Belongs to the Asx family.</text>
</comment>
<evidence type="ECO:0000256" key="2">
    <source>
        <dbReference type="ARBA" id="ARBA00006391"/>
    </source>
</evidence>
<dbReference type="InterPro" id="IPR001752">
    <property type="entry name" value="Kinesin_motor_dom"/>
</dbReference>
<keyword evidence="9" id="KW-0805">Transcription regulation</keyword>
<keyword evidence="8 12" id="KW-0067">ATP-binding</keyword>
<dbReference type="PROSITE" id="PS51916">
    <property type="entry name" value="DEUBAD"/>
    <property type="match status" value="1"/>
</dbReference>
<dbReference type="GO" id="GO:0007018">
    <property type="term" value="P:microtubule-based movement"/>
    <property type="evidence" value="ECO:0007669"/>
    <property type="project" value="InterPro"/>
</dbReference>
<feature type="compositionally biased region" description="Gly residues" evidence="14">
    <location>
        <begin position="1259"/>
        <end position="1270"/>
    </location>
</feature>
<dbReference type="GO" id="GO:0003682">
    <property type="term" value="F:chromatin binding"/>
    <property type="evidence" value="ECO:0007669"/>
    <property type="project" value="TreeGrafter"/>
</dbReference>
<dbReference type="PRINTS" id="PR00380">
    <property type="entry name" value="KINESINHEAVY"/>
</dbReference>
<feature type="compositionally biased region" description="Basic and acidic residues" evidence="14">
    <location>
        <begin position="1532"/>
        <end position="1547"/>
    </location>
</feature>
<proteinExistence type="inferred from homology"/>
<feature type="coiled-coil region" evidence="13">
    <location>
        <begin position="386"/>
        <end position="529"/>
    </location>
</feature>
<evidence type="ECO:0000256" key="8">
    <source>
        <dbReference type="ARBA" id="ARBA00022840"/>
    </source>
</evidence>
<gene>
    <name evidence="17" type="ORF">PAL_GLEAN10024216</name>
</gene>
<dbReference type="EMBL" id="KB031072">
    <property type="protein sequence ID" value="ELK04086.1"/>
    <property type="molecule type" value="Genomic_DNA"/>
</dbReference>
<evidence type="ECO:0000256" key="14">
    <source>
        <dbReference type="SAM" id="MobiDB-lite"/>
    </source>
</evidence>
<evidence type="ECO:0000313" key="18">
    <source>
        <dbReference type="Proteomes" id="UP000010552"/>
    </source>
</evidence>
<dbReference type="GO" id="GO:0008017">
    <property type="term" value="F:microtubule binding"/>
    <property type="evidence" value="ECO:0007669"/>
    <property type="project" value="InterPro"/>
</dbReference>
<evidence type="ECO:0000256" key="10">
    <source>
        <dbReference type="ARBA" id="ARBA00023163"/>
    </source>
</evidence>
<feature type="region of interest" description="Disordered" evidence="14">
    <location>
        <begin position="1004"/>
        <end position="1164"/>
    </location>
</feature>
<evidence type="ECO:0000256" key="3">
    <source>
        <dbReference type="ARBA" id="ARBA00022491"/>
    </source>
</evidence>
<evidence type="ECO:0000259" key="16">
    <source>
        <dbReference type="PROSITE" id="PS51916"/>
    </source>
</evidence>
<accession>L5K009</accession>
<keyword evidence="11" id="KW-0539">Nucleus</keyword>
<dbReference type="GO" id="GO:0003677">
    <property type="term" value="F:DNA binding"/>
    <property type="evidence" value="ECO:0007669"/>
    <property type="project" value="InterPro"/>
</dbReference>
<dbReference type="Pfam" id="PF13922">
    <property type="entry name" value="PHD_3"/>
    <property type="match status" value="1"/>
</dbReference>
<evidence type="ECO:0000313" key="17">
    <source>
        <dbReference type="EMBL" id="ELK04086.1"/>
    </source>
</evidence>
<evidence type="ECO:0000256" key="7">
    <source>
        <dbReference type="ARBA" id="ARBA00022833"/>
    </source>
</evidence>
<feature type="compositionally biased region" description="Basic and acidic residues" evidence="14">
    <location>
        <begin position="1334"/>
        <end position="1349"/>
    </location>
</feature>
<keyword evidence="10" id="KW-0804">Transcription</keyword>
<feature type="region of interest" description="Disordered" evidence="14">
    <location>
        <begin position="1604"/>
        <end position="1674"/>
    </location>
</feature>
<feature type="compositionally biased region" description="Polar residues" evidence="14">
    <location>
        <begin position="1395"/>
        <end position="1413"/>
    </location>
</feature>
<feature type="region of interest" description="Disordered" evidence="14">
    <location>
        <begin position="805"/>
        <end position="830"/>
    </location>
</feature>
<feature type="compositionally biased region" description="Acidic residues" evidence="14">
    <location>
        <begin position="343"/>
        <end position="361"/>
    </location>
</feature>
<keyword evidence="12" id="KW-0505">Motor protein</keyword>
<dbReference type="SMART" id="SM00129">
    <property type="entry name" value="KISc"/>
    <property type="match status" value="1"/>
</dbReference>
<keyword evidence="3" id="KW-0678">Repressor</keyword>
<keyword evidence="5 12" id="KW-0547">Nucleotide-binding</keyword>
<protein>
    <submittedName>
        <fullName evidence="17">Putative Polycomb group protein ASXL1</fullName>
    </submittedName>
</protein>
<feature type="region of interest" description="Disordered" evidence="14">
    <location>
        <begin position="1856"/>
        <end position="1916"/>
    </location>
</feature>
<feature type="compositionally biased region" description="Low complexity" evidence="14">
    <location>
        <begin position="817"/>
        <end position="830"/>
    </location>
</feature>
<evidence type="ECO:0000259" key="15">
    <source>
        <dbReference type="PROSITE" id="PS50067"/>
    </source>
</evidence>
<dbReference type="PANTHER" id="PTHR13578:SF19">
    <property type="entry name" value="POLYCOMB GROUP PROTEIN ASXL1"/>
    <property type="match status" value="1"/>
</dbReference>
<feature type="compositionally biased region" description="Gly residues" evidence="14">
    <location>
        <begin position="1278"/>
        <end position="1289"/>
    </location>
</feature>
<dbReference type="InParanoid" id="L5K009"/>
<evidence type="ECO:0000256" key="9">
    <source>
        <dbReference type="ARBA" id="ARBA00023015"/>
    </source>
</evidence>
<sequence length="2155" mass="236766">MSKLKSSESVRVVVRCRPMNGKEKAASYDKVVDVDVKLGQVSVKNPRGVAHEMPKTFTFDAVYDWNAKQFELYDETFRPLVDSVLQGFNGTIFAYGQTGTGKTYTMEGVRGDPEKRGVIPNSFDHIFTHISRSQNQQYLVRASYLEIYQEEIRDLLSKDQTKRLELKERPDTGVYVKDLSSFVTKSVKEIEHVMNVGNQNRSVGATNMNEHSSRSHAIFVITIECSNVISALVDGKSTHIPYRDSKLTRLLQDSLGGNAKTVMVANVGPASYNVEETLTTLRYANRAKNIKNKPRVNEDPKDALLREFQEEIARLKAQLEKRSIGRRKRREKRREGGGSGGGGEEEEEEGEEGEEEGDDKDDYWREQQEKLEIEKRAIVEDHSLVAEEKMRLLKEKEKKMEDLRREKDATEMLGAKIKAMESKLLVGGKNIVDHTNEQQKILEQKRQEIAEQKRREREIQQQMESRDEETLELKETYSSLQQEVDIKTKKLKKLFSKLQAVKAEIHDLQEEHIKERQELEQTQNELTRELKLKHLIIENFIPLEEKSKIMNRSFFDEEEDHWKLHPITRLENQQMMKRPVSAVGYKRPLSQHARMSMMIRPEARYRAENIVLLELDMPSRTTRDYEGPAIAPKVQAALDAALQDEDEIQVDASSFESTANKKSKASGTSPLACLNAMLHSNSRGGEGLFYKLPGRISLFTLKKDALQWSRNPAAVEGEEPEDTADVESCGSNETSTVSGENDVSLDETSSNASCSTESQSRPLSSPRDSCRASSQANKQKKKTGVMLPRVVLTPLKVNGAHVESASGFSGRHADGESGSPSSSSSGSLALGSAAIRGQAEVARDPAPLLRGFRKPATGQMKRNRGEEIDFETPGSILVNTNLRALINSRTFHALPSHFQQQLLFLLPEVDRQVGTDGLLRLSSSALNNEFFTHAAQSWRERLADGEFTHEMQVRIRQEMEKEKKVEQWKEKFFEDYYGQKLGLTREELLQQNVVKEEAEIKSDLRVPGESARPQRGPATRQRDGHFKKRSRPDLRTRARRNLYKKQEPEQGGNAKDTQSATPDTPHYQHREAKSDSAEAGSPHLSDTSSAAPDPKGPDFSAETGASRIQTNPDDLARACESPDRIPTLPQETVDQEPKDQKRKSFEQAASASFPEKKPRLEDRQSFRNTIESVHTEKPQPTKEEPKVPPIRIQLSRIKPPWVVKGQPTYQICPRIVPITEPSCRAWTSARTLADIKARALQVRGARGHHCHREAATTAIGGGGGPGGGDGRATDEGGGRGGSIGDGGETCGHPEPRGAPSTLGECASDLQRTQLLPPHPLNGEHTQAGTATPRARREDLASLREEDRCPLQRVPDILTSGLEDASQLPVVPTGDQPCQALPPVSSKTPAPESVVEQPTSHPSVRTEYESSPTSWEKDNEEQEPTLPPENGLIQSLVGNVVLEEETGQALDSDSNLTMKDPVNVTPSSTPESSLVSCLQDRQFDDELGLGDSCPPTRESATRQEDLKAEALISSGAVPWMPGLSNDTVGQPESDSRENVPSREPKVGEEWEEAAPLIPTLPEGLTAEEGLHFPDNCPSLWTVPSQECVDSGGGDYKQVEVEKLKISGDSKAPSPHSESTDTASDFEGHLSEDSSEAAPSEATVMKRSSVDKEEKHNRSGSASLCKVNGDPSPVTRTDRMVASQSWVSRVCAIPPKIPDSLLLASTEYQPRPMPLGRPGSSVEATNPLVMQLLQGNLPLEKVLPPALSDSKPKSPRLPLVKEQGMGSLHDPRESSCAVDRNSPGSLRASKEPLLHDSREASSGLARLEVIQAPGTPQKISKTVPSLDSLYPVTNSTTVSRKAEVDSKEQFSPFNFEEQKEAGNLSQGSNSNAAPDKSPGNHTTSRAPCFLSPNVVSLGPSQTGRPLGGQDSAGGQGKKLFGSINEAAALPCPRPVEPMPLPADAPPGFPSRKLGATKNSVSGGVQTAREDWAPKPPPASVGSIKSEKSFVGVPLKMNAENRNAAGLGPRELVDHLQAMPFVLDLPFWKLPREPGKGLSQPLEPSSISSQLNIKQAFYGKLSKLQLSSTSFNYSSSSPTFPKGLAGSVVQLSHKANFGASHSASLSLQMFTDSSTVESISLQCACSLKAMIMCQGCGAFCHDDCIGPSKLCVLCLVVR</sequence>
<dbReference type="Gene3D" id="3.40.850.10">
    <property type="entry name" value="Kinesin motor domain"/>
    <property type="match status" value="2"/>
</dbReference>
<dbReference type="GO" id="GO:0003777">
    <property type="term" value="F:microtubule motor activity"/>
    <property type="evidence" value="ECO:0007669"/>
    <property type="project" value="InterPro"/>
</dbReference>
<dbReference type="InterPro" id="IPR028020">
    <property type="entry name" value="ASX_DEUBAD_dom"/>
</dbReference>
<keyword evidence="13" id="KW-0175">Coiled coil</keyword>
<feature type="compositionally biased region" description="Acidic residues" evidence="14">
    <location>
        <begin position="716"/>
        <end position="725"/>
    </location>
</feature>
<feature type="compositionally biased region" description="Basic and acidic residues" evidence="14">
    <location>
        <begin position="1646"/>
        <end position="1655"/>
    </location>
</feature>
<dbReference type="InterPro" id="IPR036961">
    <property type="entry name" value="Kinesin_motor_dom_sf"/>
</dbReference>
<feature type="compositionally biased region" description="Basic and acidic residues" evidence="14">
    <location>
        <begin position="1135"/>
        <end position="1145"/>
    </location>
</feature>
<name>L5K009_PTEAL</name>
<dbReference type="GO" id="GO:0045944">
    <property type="term" value="P:positive regulation of transcription by RNA polymerase II"/>
    <property type="evidence" value="ECO:0007669"/>
    <property type="project" value="TreeGrafter"/>
</dbReference>
<reference evidence="18" key="1">
    <citation type="journal article" date="2013" name="Science">
        <title>Comparative analysis of bat genomes provides insight into the evolution of flight and immunity.</title>
        <authorList>
            <person name="Zhang G."/>
            <person name="Cowled C."/>
            <person name="Shi Z."/>
            <person name="Huang Z."/>
            <person name="Bishop-Lilly K.A."/>
            <person name="Fang X."/>
            <person name="Wynne J.W."/>
            <person name="Xiong Z."/>
            <person name="Baker M.L."/>
            <person name="Zhao W."/>
            <person name="Tachedjian M."/>
            <person name="Zhu Y."/>
            <person name="Zhou P."/>
            <person name="Jiang X."/>
            <person name="Ng J."/>
            <person name="Yang L."/>
            <person name="Wu L."/>
            <person name="Xiao J."/>
            <person name="Feng Y."/>
            <person name="Chen Y."/>
            <person name="Sun X."/>
            <person name="Zhang Y."/>
            <person name="Marsh G.A."/>
            <person name="Crameri G."/>
            <person name="Broder C.C."/>
            <person name="Frey K.G."/>
            <person name="Wang L.F."/>
            <person name="Wang J."/>
        </authorList>
    </citation>
    <scope>NUCLEOTIDE SEQUENCE [LARGE SCALE GENOMIC DNA]</scope>
</reference>
<keyword evidence="6" id="KW-0863">Zinc-finger</keyword>
<evidence type="ECO:0000256" key="11">
    <source>
        <dbReference type="ARBA" id="ARBA00023242"/>
    </source>
</evidence>
<feature type="compositionally biased region" description="Polar residues" evidence="14">
    <location>
        <begin position="1861"/>
        <end position="1870"/>
    </location>
</feature>
<dbReference type="Proteomes" id="UP000010552">
    <property type="component" value="Unassembled WGS sequence"/>
</dbReference>
<keyword evidence="7" id="KW-0862">Zinc</keyword>
<dbReference type="InterPro" id="IPR044867">
    <property type="entry name" value="DEUBAD_dom"/>
</dbReference>
<dbReference type="eggNOG" id="ENOG502QWT2">
    <property type="taxonomic scope" value="Eukaryota"/>
</dbReference>
<comment type="subcellular location">
    <subcellularLocation>
        <location evidence="1">Nucleus</location>
    </subcellularLocation>
</comment>
<evidence type="ECO:0000256" key="13">
    <source>
        <dbReference type="SAM" id="Coils"/>
    </source>
</evidence>
<evidence type="ECO:0000256" key="5">
    <source>
        <dbReference type="ARBA" id="ARBA00022741"/>
    </source>
</evidence>
<feature type="compositionally biased region" description="Polar residues" evidence="14">
    <location>
        <begin position="729"/>
        <end position="777"/>
    </location>
</feature>
<organism evidence="17 18">
    <name type="scientific">Pteropus alecto</name>
    <name type="common">Black flying fox</name>
    <dbReference type="NCBI Taxonomy" id="9402"/>
    <lineage>
        <taxon>Eukaryota</taxon>
        <taxon>Metazoa</taxon>
        <taxon>Chordata</taxon>
        <taxon>Craniata</taxon>
        <taxon>Vertebrata</taxon>
        <taxon>Euteleostomi</taxon>
        <taxon>Mammalia</taxon>
        <taxon>Eutheria</taxon>
        <taxon>Laurasiatheria</taxon>
        <taxon>Chiroptera</taxon>
        <taxon>Yinpterochiroptera</taxon>
        <taxon>Pteropodoidea</taxon>
        <taxon>Pteropodidae</taxon>
        <taxon>Pteropodinae</taxon>
        <taxon>Pteropus</taxon>
    </lineage>
</organism>